<dbReference type="Proteomes" id="UP000288227">
    <property type="component" value="Unassembled WGS sequence"/>
</dbReference>
<dbReference type="Gene3D" id="3.10.450.50">
    <property type="match status" value="1"/>
</dbReference>
<dbReference type="RefSeq" id="WP_127120893.1">
    <property type="nucleotide sequence ID" value="NZ_BHXQ01000001.1"/>
</dbReference>
<evidence type="ECO:0000313" key="2">
    <source>
        <dbReference type="EMBL" id="GCC50245.1"/>
    </source>
</evidence>
<dbReference type="SUPFAM" id="SSF54427">
    <property type="entry name" value="NTF2-like"/>
    <property type="match status" value="1"/>
</dbReference>
<gene>
    <name evidence="2" type="ORF">SanaruYs_04600</name>
</gene>
<dbReference type="AlphaFoldDB" id="A0A401U5U0"/>
<sequence length="120" mass="14463">MTNEDLIKLAKNWMAAFNSKNLEALLALYHEDAQHYSPKLKVRQPETKGLIQYKQNLRIWWQDAFDRLPSLQYELIRLTPFEDRVFMEYTRRVDQEDDLYVGEMLEVKQGLIHFSSVFHR</sequence>
<feature type="domain" description="SnoaL-like" evidence="1">
    <location>
        <begin position="11"/>
        <end position="112"/>
    </location>
</feature>
<organism evidence="2 3">
    <name type="scientific">Chryseotalea sanaruensis</name>
    <dbReference type="NCBI Taxonomy" id="2482724"/>
    <lineage>
        <taxon>Bacteria</taxon>
        <taxon>Pseudomonadati</taxon>
        <taxon>Bacteroidota</taxon>
        <taxon>Cytophagia</taxon>
        <taxon>Cytophagales</taxon>
        <taxon>Chryseotaleaceae</taxon>
        <taxon>Chryseotalea</taxon>
    </lineage>
</organism>
<proteinExistence type="predicted"/>
<dbReference type="OrthoDB" id="333383at2"/>
<name>A0A401U5U0_9BACT</name>
<dbReference type="InterPro" id="IPR032710">
    <property type="entry name" value="NTF2-like_dom_sf"/>
</dbReference>
<reference evidence="2 3" key="1">
    <citation type="submission" date="2018-11" db="EMBL/GenBank/DDBJ databases">
        <title>Chryseotalea sanarue gen. nov., sp., nov., a member of the family Cytophagaceae, isolated from a brackish lake in Hamamatsu Japan.</title>
        <authorList>
            <person name="Maejima Y."/>
            <person name="Iino T."/>
            <person name="Muraguchi Y."/>
            <person name="Fukuda K."/>
            <person name="Ohkuma M."/>
            <person name="Moriuchi R."/>
            <person name="Dohra H."/>
            <person name="Kimbara K."/>
            <person name="Shintani M."/>
        </authorList>
    </citation>
    <scope>NUCLEOTIDE SEQUENCE [LARGE SCALE GENOMIC DNA]</scope>
    <source>
        <strain evidence="2 3">Ys</strain>
    </source>
</reference>
<keyword evidence="3" id="KW-1185">Reference proteome</keyword>
<accession>A0A401U5U0</accession>
<comment type="caution">
    <text evidence="2">The sequence shown here is derived from an EMBL/GenBank/DDBJ whole genome shotgun (WGS) entry which is preliminary data.</text>
</comment>
<dbReference type="EMBL" id="BHXQ01000001">
    <property type="protein sequence ID" value="GCC50245.1"/>
    <property type="molecule type" value="Genomic_DNA"/>
</dbReference>
<evidence type="ECO:0000313" key="3">
    <source>
        <dbReference type="Proteomes" id="UP000288227"/>
    </source>
</evidence>
<dbReference type="Pfam" id="PF12680">
    <property type="entry name" value="SnoaL_2"/>
    <property type="match status" value="1"/>
</dbReference>
<dbReference type="InterPro" id="IPR037401">
    <property type="entry name" value="SnoaL-like"/>
</dbReference>
<evidence type="ECO:0000259" key="1">
    <source>
        <dbReference type="Pfam" id="PF12680"/>
    </source>
</evidence>
<protein>
    <submittedName>
        <fullName evidence="2">Nuclear transport factor 2 family protein</fullName>
    </submittedName>
</protein>